<sequence length="403" mass="43339">MSTDRFARLRDIHHRAHDLAPAIRAILDGAGVAPSALDGSEALARIPVFKKERMIDLQRERPPFGGFLAAEESDIERIFVSPGPINEPQIRGESDHFGFAGAFAAAGIGRGDRVLNTWSYHLVPAGLALDDGLRATGAAVIPSGTGNSEMQAKLVLDLDVTCICAATAFFVTLAETIEAMGRSLPEQWSVKSALLGGEFGDWMGKRKRLEARYGIRTFSVYATADFGIIGFESDGEEGYEIHQDRIVQICDPVSGAPLPPGEPGEIVVTTLNAGWPLIRFGTGDVAIARSLHADGTVARISMLQGRVGQAVKAREIFVYPRQLEDLAISVPGLARAQAVVARPGHREEITLNLVTAEGADVDAIRRLAADRFRELSRLKADHVEVLAAIPDDAPLVVDRKDVG</sequence>
<keyword evidence="1" id="KW-0436">Ligase</keyword>
<name>A0A5B8KYB3_9HYPH</name>
<proteinExistence type="predicted"/>
<dbReference type="PANTHER" id="PTHR43845:SF1">
    <property type="entry name" value="BLR5969 PROTEIN"/>
    <property type="match status" value="1"/>
</dbReference>
<accession>A0A5B8KYB3</accession>
<dbReference type="KEGG" id="niy:FQ775_09340"/>
<keyword evidence="2" id="KW-1185">Reference proteome</keyword>
<dbReference type="Gene3D" id="3.40.50.12780">
    <property type="entry name" value="N-terminal domain of ligase-like"/>
    <property type="match status" value="1"/>
</dbReference>
<dbReference type="PANTHER" id="PTHR43845">
    <property type="entry name" value="BLR5969 PROTEIN"/>
    <property type="match status" value="1"/>
</dbReference>
<organism evidence="1 2">
    <name type="scientific">Nitratireductor mangrovi</name>
    <dbReference type="NCBI Taxonomy" id="2599600"/>
    <lineage>
        <taxon>Bacteria</taxon>
        <taxon>Pseudomonadati</taxon>
        <taxon>Pseudomonadota</taxon>
        <taxon>Alphaproteobacteria</taxon>
        <taxon>Hyphomicrobiales</taxon>
        <taxon>Phyllobacteriaceae</taxon>
        <taxon>Nitratireductor</taxon>
    </lineage>
</organism>
<dbReference type="AlphaFoldDB" id="A0A5B8KYB3"/>
<dbReference type="EMBL" id="CP042301">
    <property type="protein sequence ID" value="QDZ00569.1"/>
    <property type="molecule type" value="Genomic_DNA"/>
</dbReference>
<dbReference type="RefSeq" id="WP_146299217.1">
    <property type="nucleotide sequence ID" value="NZ_CP042301.2"/>
</dbReference>
<dbReference type="SUPFAM" id="SSF56801">
    <property type="entry name" value="Acetyl-CoA synthetase-like"/>
    <property type="match status" value="1"/>
</dbReference>
<reference evidence="1" key="1">
    <citation type="submission" date="2020-04" db="EMBL/GenBank/DDBJ databases">
        <title>Nitratireductor sp. nov. isolated from mangrove soil.</title>
        <authorList>
            <person name="Ye Y."/>
        </authorList>
    </citation>
    <scope>NUCLEOTIDE SEQUENCE</scope>
    <source>
        <strain evidence="1">SY7</strain>
    </source>
</reference>
<dbReference type="OrthoDB" id="580775at2"/>
<protein>
    <submittedName>
        <fullName evidence="1">Phenylacetate--CoA ligase</fullName>
    </submittedName>
</protein>
<evidence type="ECO:0000313" key="1">
    <source>
        <dbReference type="EMBL" id="QDZ00569.1"/>
    </source>
</evidence>
<dbReference type="GO" id="GO:0016874">
    <property type="term" value="F:ligase activity"/>
    <property type="evidence" value="ECO:0007669"/>
    <property type="project" value="UniProtKB-KW"/>
</dbReference>
<dbReference type="InterPro" id="IPR042099">
    <property type="entry name" value="ANL_N_sf"/>
</dbReference>
<evidence type="ECO:0000313" key="2">
    <source>
        <dbReference type="Proteomes" id="UP000321389"/>
    </source>
</evidence>
<dbReference type="Proteomes" id="UP000321389">
    <property type="component" value="Chromosome"/>
</dbReference>
<gene>
    <name evidence="1" type="ORF">FQ775_09340</name>
</gene>